<dbReference type="AlphaFoldDB" id="A0A1J1GSX4"/>
<dbReference type="EMBL" id="CVMV01000033">
    <property type="protein sequence ID" value="CRG95352.1"/>
    <property type="molecule type" value="Genomic_DNA"/>
</dbReference>
<accession>A0A1J1GSX4</accession>
<name>A0A1J1GSX4_PLAGA</name>
<dbReference type="VEuPathDB" id="PlasmoDB:PGAL8A_00012100"/>
<evidence type="ECO:0000313" key="2">
    <source>
        <dbReference type="EMBL" id="CRG95352.1"/>
    </source>
</evidence>
<reference evidence="2" key="1">
    <citation type="submission" date="2015-04" db="EMBL/GenBank/DDBJ databases">
        <authorList>
            <consortium name="Pathogen Informatics"/>
        </authorList>
    </citation>
    <scope>NUCLEOTIDE SEQUENCE [LARGE SCALE GENOMIC DNA]</scope>
    <source>
        <strain evidence="2">8A</strain>
    </source>
</reference>
<evidence type="ECO:0000256" key="1">
    <source>
        <dbReference type="SAM" id="MobiDB-lite"/>
    </source>
</evidence>
<organism evidence="2 3">
    <name type="scientific">Plasmodium gallinaceum</name>
    <dbReference type="NCBI Taxonomy" id="5849"/>
    <lineage>
        <taxon>Eukaryota</taxon>
        <taxon>Sar</taxon>
        <taxon>Alveolata</taxon>
        <taxon>Apicomplexa</taxon>
        <taxon>Aconoidasida</taxon>
        <taxon>Haemosporida</taxon>
        <taxon>Plasmodiidae</taxon>
        <taxon>Plasmodium</taxon>
        <taxon>Plasmodium (Haemamoeba)</taxon>
    </lineage>
</organism>
<dbReference type="OrthoDB" id="10551895at2759"/>
<dbReference type="GeneID" id="39728643"/>
<dbReference type="Proteomes" id="UP000220797">
    <property type="component" value="Unassembled WGS sequence"/>
</dbReference>
<comment type="caution">
    <text evidence="2">The sequence shown here is derived from an EMBL/GenBank/DDBJ whole genome shotgun (WGS) entry which is preliminary data.</text>
</comment>
<feature type="region of interest" description="Disordered" evidence="1">
    <location>
        <begin position="91"/>
        <end position="113"/>
    </location>
</feature>
<protein>
    <submittedName>
        <fullName evidence="2">Uncharacterized protein</fullName>
    </submittedName>
</protein>
<gene>
    <name evidence="2" type="ORF">PGAL8A_00012100</name>
</gene>
<keyword evidence="3" id="KW-1185">Reference proteome</keyword>
<proteinExistence type="predicted"/>
<dbReference type="RefSeq" id="XP_028528163.1">
    <property type="nucleotide sequence ID" value="XM_028671518.1"/>
</dbReference>
<evidence type="ECO:0000313" key="3">
    <source>
        <dbReference type="Proteomes" id="UP000220797"/>
    </source>
</evidence>
<sequence length="271" mass="31435">MNVKPTESYNENLRINEYDNIQNDKNNNSINLNKKDGDNKIIEDYNSGNSLISYSSKNKDQVESQKKRINVSSITISDEIENMIKEKSINTEEKSKTSYDNLNKNKKKNSKSSSDKLIKNIVVIGKSKTTPDKLYKNTNTTNKLKTTFSDQSYEQSKNKIKALKTIHLDKSFLLKSNIFSNNNKGASDDFFKNDDFITYSSDCKTLPTVNEEKLRIKSERTKKLIFQKNKKINRLAYSLDISKYNLNEKKKLTLKKCNSTYFNKRGIILYF</sequence>